<comment type="caution">
    <text evidence="6">The sequence shown here is derived from an EMBL/GenBank/DDBJ whole genome shotgun (WGS) entry which is preliminary data.</text>
</comment>
<dbReference type="InterPro" id="IPR036291">
    <property type="entry name" value="NAD(P)-bd_dom_sf"/>
</dbReference>
<keyword evidence="7" id="KW-1185">Reference proteome</keyword>
<dbReference type="InterPro" id="IPR029753">
    <property type="entry name" value="D-isomer_DH_CS"/>
</dbReference>
<dbReference type="SUPFAM" id="SSF51735">
    <property type="entry name" value="NAD(P)-binding Rossmann-fold domains"/>
    <property type="match status" value="1"/>
</dbReference>
<dbReference type="InterPro" id="IPR006140">
    <property type="entry name" value="D-isomer_DH_NAD-bd"/>
</dbReference>
<dbReference type="PROSITE" id="PS00670">
    <property type="entry name" value="D_2_HYDROXYACID_DH_2"/>
    <property type="match status" value="1"/>
</dbReference>
<evidence type="ECO:0000256" key="1">
    <source>
        <dbReference type="ARBA" id="ARBA00005854"/>
    </source>
</evidence>
<evidence type="ECO:0000313" key="7">
    <source>
        <dbReference type="Proteomes" id="UP001222770"/>
    </source>
</evidence>
<sequence>MPTHARQADLRSTRRIEGRPRVAVTRRLLPETEARMAELFDVVLNESDGPLSPDDLAALMAEAHVLVPTVTDTIDAALIARAGPQLGLIANFGAGIEHIDLAAARARKIIVTNTPGVFTDDTADMAMALILSVTRRLNYGGRVLRSGQWQGWSPSTLLGHRVGGKVLGIVGMGRIGQAVAHRARAFGLSVVYHNRHRLPEALENMLGARFEPDLDALVAGADILTLHCPAKPDTRHLIDARRIALMRPDAYLVNTARGTIVEEEALIEALQEGRIGGAGLDVFEHEPMVDQRLRDHPNVAILPHMGSATFEGRAASGDKVIANIRFWADGHRPPDQVLEGWM</sequence>
<evidence type="ECO:0000259" key="5">
    <source>
        <dbReference type="Pfam" id="PF02826"/>
    </source>
</evidence>
<dbReference type="PANTHER" id="PTHR10996:SF283">
    <property type="entry name" value="GLYOXYLATE_HYDROXYPYRUVATE REDUCTASE B"/>
    <property type="match status" value="1"/>
</dbReference>
<accession>A0ABT6CCD4</accession>
<dbReference type="PROSITE" id="PS00065">
    <property type="entry name" value="D_2_HYDROXYACID_DH_1"/>
    <property type="match status" value="1"/>
</dbReference>
<evidence type="ECO:0000256" key="2">
    <source>
        <dbReference type="ARBA" id="ARBA00023002"/>
    </source>
</evidence>
<evidence type="ECO:0000259" key="4">
    <source>
        <dbReference type="Pfam" id="PF00389"/>
    </source>
</evidence>
<feature type="domain" description="D-isomer specific 2-hydroxyacid dehydrogenase catalytic" evidence="4">
    <location>
        <begin position="22"/>
        <end position="337"/>
    </location>
</feature>
<dbReference type="PROSITE" id="PS00671">
    <property type="entry name" value="D_2_HYDROXYACID_DH_3"/>
    <property type="match status" value="1"/>
</dbReference>
<keyword evidence="2 3" id="KW-0560">Oxidoreductase</keyword>
<dbReference type="CDD" id="cd05301">
    <property type="entry name" value="GDH"/>
    <property type="match status" value="1"/>
</dbReference>
<proteinExistence type="inferred from homology"/>
<name>A0ABT6CCD4_9SPHN</name>
<dbReference type="RefSeq" id="WP_277274705.1">
    <property type="nucleotide sequence ID" value="NZ_JAROCY010000001.1"/>
</dbReference>
<feature type="domain" description="D-isomer specific 2-hydroxyacid dehydrogenase NAD-binding" evidence="5">
    <location>
        <begin position="127"/>
        <end position="306"/>
    </location>
</feature>
<dbReference type="Gene3D" id="3.40.50.720">
    <property type="entry name" value="NAD(P)-binding Rossmann-like Domain"/>
    <property type="match status" value="2"/>
</dbReference>
<evidence type="ECO:0000313" key="6">
    <source>
        <dbReference type="EMBL" id="MDF8331600.1"/>
    </source>
</evidence>
<dbReference type="Pfam" id="PF02826">
    <property type="entry name" value="2-Hacid_dh_C"/>
    <property type="match status" value="1"/>
</dbReference>
<protein>
    <submittedName>
        <fullName evidence="6">D-glycerate dehydrogenase</fullName>
    </submittedName>
</protein>
<dbReference type="InterPro" id="IPR050223">
    <property type="entry name" value="D-isomer_2-hydroxyacid_DH"/>
</dbReference>
<evidence type="ECO:0000256" key="3">
    <source>
        <dbReference type="RuleBase" id="RU003719"/>
    </source>
</evidence>
<comment type="similarity">
    <text evidence="1 3">Belongs to the D-isomer specific 2-hydroxyacid dehydrogenase family.</text>
</comment>
<gene>
    <name evidence="6" type="ORF">POM99_00150</name>
</gene>
<dbReference type="EMBL" id="JAROCY010000001">
    <property type="protein sequence ID" value="MDF8331600.1"/>
    <property type="molecule type" value="Genomic_DNA"/>
</dbReference>
<dbReference type="InterPro" id="IPR006139">
    <property type="entry name" value="D-isomer_2_OHA_DH_cat_dom"/>
</dbReference>
<dbReference type="SUPFAM" id="SSF52283">
    <property type="entry name" value="Formate/glycerate dehydrogenase catalytic domain-like"/>
    <property type="match status" value="1"/>
</dbReference>
<dbReference type="Proteomes" id="UP001222770">
    <property type="component" value="Unassembled WGS sequence"/>
</dbReference>
<organism evidence="6 7">
    <name type="scientific">Novosphingobium cyanobacteriorum</name>
    <dbReference type="NCBI Taxonomy" id="3024215"/>
    <lineage>
        <taxon>Bacteria</taxon>
        <taxon>Pseudomonadati</taxon>
        <taxon>Pseudomonadota</taxon>
        <taxon>Alphaproteobacteria</taxon>
        <taxon>Sphingomonadales</taxon>
        <taxon>Sphingomonadaceae</taxon>
        <taxon>Novosphingobium</taxon>
    </lineage>
</organism>
<dbReference type="PANTHER" id="PTHR10996">
    <property type="entry name" value="2-HYDROXYACID DEHYDROGENASE-RELATED"/>
    <property type="match status" value="1"/>
</dbReference>
<reference evidence="6 7" key="1">
    <citation type="submission" date="2023-03" db="EMBL/GenBank/DDBJ databases">
        <title>Novosphingobium cyanobacteriorum sp. nov., isolated from a eutrophic reservoir during the Microcystis bloom period.</title>
        <authorList>
            <person name="Kang M."/>
            <person name="Le V."/>
            <person name="Ko S.-R."/>
            <person name="Lee S.-A."/>
            <person name="Ahn C.-Y."/>
        </authorList>
    </citation>
    <scope>NUCLEOTIDE SEQUENCE [LARGE SCALE GENOMIC DNA]</scope>
    <source>
        <strain evidence="6 7">HBC54</strain>
    </source>
</reference>
<dbReference type="InterPro" id="IPR029752">
    <property type="entry name" value="D-isomer_DH_CS1"/>
</dbReference>
<dbReference type="Pfam" id="PF00389">
    <property type="entry name" value="2-Hacid_dh"/>
    <property type="match status" value="1"/>
</dbReference>